<gene>
    <name evidence="1" type="ORF">NIES37_31680</name>
</gene>
<proteinExistence type="predicted"/>
<evidence type="ECO:0000313" key="1">
    <source>
        <dbReference type="EMBL" id="BAY99189.1"/>
    </source>
</evidence>
<dbReference type="AlphaFoldDB" id="A0A1Z4N0G1"/>
<dbReference type="KEGG" id="ttq:NIES37_31680"/>
<keyword evidence="2" id="KW-1185">Reference proteome</keyword>
<accession>A0A1Z4N0G1</accession>
<protein>
    <submittedName>
        <fullName evidence="1">Uncharacterized protein</fullName>
    </submittedName>
</protein>
<name>A0A1Z4N0G1_9CYAN</name>
<dbReference type="EMBL" id="AP018248">
    <property type="protein sequence ID" value="BAY99189.1"/>
    <property type="molecule type" value="Genomic_DNA"/>
</dbReference>
<reference evidence="1 2" key="1">
    <citation type="submission" date="2017-06" db="EMBL/GenBank/DDBJ databases">
        <title>Genome sequencing of cyanobaciteial culture collection at National Institute for Environmental Studies (NIES).</title>
        <authorList>
            <person name="Hirose Y."/>
            <person name="Shimura Y."/>
            <person name="Fujisawa T."/>
            <person name="Nakamura Y."/>
            <person name="Kawachi M."/>
        </authorList>
    </citation>
    <scope>NUCLEOTIDE SEQUENCE [LARGE SCALE GENOMIC DNA]</scope>
    <source>
        <strain evidence="1 2">NIES-37</strain>
    </source>
</reference>
<organism evidence="1 2">
    <name type="scientific">Tolypothrix tenuis PCC 7101</name>
    <dbReference type="NCBI Taxonomy" id="231146"/>
    <lineage>
        <taxon>Bacteria</taxon>
        <taxon>Bacillati</taxon>
        <taxon>Cyanobacteriota</taxon>
        <taxon>Cyanophyceae</taxon>
        <taxon>Nostocales</taxon>
        <taxon>Tolypothrichaceae</taxon>
        <taxon>Tolypothrix</taxon>
    </lineage>
</organism>
<sequence>MTTMSKLYYNAEHDSVPDGLAEDFALKLQGGDIVTSNYLVVLAAKVLAKEKRINPFTLVWLDGNEYPCTDNGMIENEPYFDKYTELLQRLSAS</sequence>
<evidence type="ECO:0000313" key="2">
    <source>
        <dbReference type="Proteomes" id="UP000218785"/>
    </source>
</evidence>
<dbReference type="Proteomes" id="UP000218785">
    <property type="component" value="Chromosome"/>
</dbReference>